<accession>E7MP02</accession>
<sequence length="176" mass="19508">MEKNYSIITTKVDTASGYEFVSKFPDVPGVVGGGTTPDESVKEAYENLVFHLECLKEDGCALPEATQIPCDDVSGKLNIRMSKTLHKKAKWAADLEGVSLNAFINEAVQQKVTESFDCECARKVACYSNIFEEAWKAASKTFQLNNRIERVGGYYYGKENGTDNLHKRFTRSTAAA</sequence>
<dbReference type="InterPro" id="IPR035069">
    <property type="entry name" value="TTHA1013/TTHA0281-like"/>
</dbReference>
<gene>
    <name evidence="1" type="ORF">HMPREF9430_01273</name>
</gene>
<dbReference type="GO" id="GO:0006355">
    <property type="term" value="P:regulation of DNA-templated transcription"/>
    <property type="evidence" value="ECO:0007669"/>
    <property type="project" value="InterPro"/>
</dbReference>
<reference evidence="1 2" key="1">
    <citation type="submission" date="2010-08" db="EMBL/GenBank/DDBJ databases">
        <authorList>
            <person name="Weinstock G."/>
            <person name="Sodergren E."/>
            <person name="Clifton S."/>
            <person name="Fulton L."/>
            <person name="Fulton B."/>
            <person name="Courtney L."/>
            <person name="Fronick C."/>
            <person name="Harrison M."/>
            <person name="Strong C."/>
            <person name="Farmer C."/>
            <person name="Delahaunty K."/>
            <person name="Markovic C."/>
            <person name="Hall O."/>
            <person name="Minx P."/>
            <person name="Tomlinson C."/>
            <person name="Mitreva M."/>
            <person name="Hou S."/>
            <person name="Chen J."/>
            <person name="Wollam A."/>
            <person name="Pepin K.H."/>
            <person name="Johnson M."/>
            <person name="Bhonagiri V."/>
            <person name="Zhang X."/>
            <person name="Suruliraj S."/>
            <person name="Warren W."/>
            <person name="Chinwalla A."/>
            <person name="Mardis E.R."/>
            <person name="Wilson R.K."/>
        </authorList>
    </citation>
    <scope>NUCLEOTIDE SEQUENCE [LARGE SCALE GENOMIC DNA]</scope>
    <source>
        <strain evidence="1 2">F0204</strain>
    </source>
</reference>
<dbReference type="Gene3D" id="3.30.160.250">
    <property type="match status" value="1"/>
</dbReference>
<dbReference type="EMBL" id="AECQ01000027">
    <property type="protein sequence ID" value="EFW24183.1"/>
    <property type="molecule type" value="Genomic_DNA"/>
</dbReference>
<evidence type="ECO:0000313" key="1">
    <source>
        <dbReference type="EMBL" id="EFW24183.1"/>
    </source>
</evidence>
<name>E7MP02_9FIRM</name>
<dbReference type="Proteomes" id="UP000004097">
    <property type="component" value="Unassembled WGS sequence"/>
</dbReference>
<dbReference type="RefSeq" id="WP_006526090.1">
    <property type="nucleotide sequence ID" value="NZ_GL637664.1"/>
</dbReference>
<dbReference type="SUPFAM" id="SSF143100">
    <property type="entry name" value="TTHA1013/TTHA0281-like"/>
    <property type="match status" value="1"/>
</dbReference>
<dbReference type="InterPro" id="IPR008651">
    <property type="entry name" value="Uncharacterised_HicB"/>
</dbReference>
<keyword evidence="2" id="KW-1185">Reference proteome</keyword>
<dbReference type="HOGENOM" id="CLU_1524166_0_0_9"/>
<evidence type="ECO:0000313" key="2">
    <source>
        <dbReference type="Proteomes" id="UP000004097"/>
    </source>
</evidence>
<comment type="caution">
    <text evidence="1">The sequence shown here is derived from an EMBL/GenBank/DDBJ whole genome shotgun (WGS) entry which is preliminary data.</text>
</comment>
<proteinExistence type="predicted"/>
<dbReference type="eggNOG" id="COG1598">
    <property type="taxonomic scope" value="Bacteria"/>
</dbReference>
<dbReference type="AlphaFoldDB" id="E7MP02"/>
<protein>
    <submittedName>
        <fullName evidence="1">HicB family protein</fullName>
    </submittedName>
</protein>
<dbReference type="InterPro" id="IPR010985">
    <property type="entry name" value="Ribbon_hlx_hlx"/>
</dbReference>
<dbReference type="STRING" id="706433.HMPREF9430_01273"/>
<dbReference type="SUPFAM" id="SSF47598">
    <property type="entry name" value="Ribbon-helix-helix"/>
    <property type="match status" value="1"/>
</dbReference>
<dbReference type="Pfam" id="PF05534">
    <property type="entry name" value="HicB"/>
    <property type="match status" value="1"/>
</dbReference>
<organism evidence="1 2">
    <name type="scientific">Solobacterium moorei F0204</name>
    <dbReference type="NCBI Taxonomy" id="706433"/>
    <lineage>
        <taxon>Bacteria</taxon>
        <taxon>Bacillati</taxon>
        <taxon>Bacillota</taxon>
        <taxon>Erysipelotrichia</taxon>
        <taxon>Erysipelotrichales</taxon>
        <taxon>Erysipelotrichaceae</taxon>
        <taxon>Solobacterium</taxon>
    </lineage>
</organism>